<dbReference type="EMBL" id="CM056810">
    <property type="protein sequence ID" value="KAJ8646456.1"/>
    <property type="molecule type" value="Genomic_DNA"/>
</dbReference>
<keyword evidence="2" id="KW-1185">Reference proteome</keyword>
<dbReference type="Proteomes" id="UP001234297">
    <property type="component" value="Chromosome 2"/>
</dbReference>
<gene>
    <name evidence="1" type="ORF">MRB53_008204</name>
</gene>
<proteinExistence type="predicted"/>
<protein>
    <submittedName>
        <fullName evidence="1">Uncharacterized protein</fullName>
    </submittedName>
</protein>
<name>A0ACC2MLE8_PERAE</name>
<reference evidence="1 2" key="1">
    <citation type="journal article" date="2022" name="Hortic Res">
        <title>A haplotype resolved chromosomal level avocado genome allows analysis of novel avocado genes.</title>
        <authorList>
            <person name="Nath O."/>
            <person name="Fletcher S.J."/>
            <person name="Hayward A."/>
            <person name="Shaw L.M."/>
            <person name="Masouleh A.K."/>
            <person name="Furtado A."/>
            <person name="Henry R.J."/>
            <person name="Mitter N."/>
        </authorList>
    </citation>
    <scope>NUCLEOTIDE SEQUENCE [LARGE SCALE GENOMIC DNA]</scope>
    <source>
        <strain evidence="2">cv. Hass</strain>
    </source>
</reference>
<comment type="caution">
    <text evidence="1">The sequence shown here is derived from an EMBL/GenBank/DDBJ whole genome shotgun (WGS) entry which is preliminary data.</text>
</comment>
<evidence type="ECO:0000313" key="2">
    <source>
        <dbReference type="Proteomes" id="UP001234297"/>
    </source>
</evidence>
<accession>A0ACC2MLE8</accession>
<organism evidence="1 2">
    <name type="scientific">Persea americana</name>
    <name type="common">Avocado</name>
    <dbReference type="NCBI Taxonomy" id="3435"/>
    <lineage>
        <taxon>Eukaryota</taxon>
        <taxon>Viridiplantae</taxon>
        <taxon>Streptophyta</taxon>
        <taxon>Embryophyta</taxon>
        <taxon>Tracheophyta</taxon>
        <taxon>Spermatophyta</taxon>
        <taxon>Magnoliopsida</taxon>
        <taxon>Magnoliidae</taxon>
        <taxon>Laurales</taxon>
        <taxon>Lauraceae</taxon>
        <taxon>Persea</taxon>
    </lineage>
</organism>
<sequence length="124" mass="13727">MVGPTYGYRGLGSQVPLLKRLALFALSSSNFPTFKFESAFSVRVRSSPLDCISFFLLEFLPFHFVDSAISQTSIRRSSLGFSCSLYDSSSDVSIERLTGLYSVPFGLLGLEIEIGFVPSVLWFC</sequence>
<evidence type="ECO:0000313" key="1">
    <source>
        <dbReference type="EMBL" id="KAJ8646456.1"/>
    </source>
</evidence>